<dbReference type="SUPFAM" id="SSF52317">
    <property type="entry name" value="Class I glutamine amidotransferase-like"/>
    <property type="match status" value="1"/>
</dbReference>
<reference evidence="4" key="1">
    <citation type="submission" date="2020-03" db="EMBL/GenBank/DDBJ databases">
        <title>Castanea mollissima Vanexum genome sequencing.</title>
        <authorList>
            <person name="Staton M."/>
        </authorList>
    </citation>
    <scope>NUCLEOTIDE SEQUENCE</scope>
    <source>
        <tissue evidence="4">Leaf</tissue>
    </source>
</reference>
<dbReference type="Pfam" id="PF01965">
    <property type="entry name" value="DJ-1_PfpI"/>
    <property type="match status" value="1"/>
</dbReference>
<dbReference type="EMBL" id="JRKL02001850">
    <property type="protein sequence ID" value="KAF3961696.1"/>
    <property type="molecule type" value="Genomic_DNA"/>
</dbReference>
<evidence type="ECO:0008006" key="6">
    <source>
        <dbReference type="Google" id="ProtNLM"/>
    </source>
</evidence>
<organism evidence="4 5">
    <name type="scientific">Castanea mollissima</name>
    <name type="common">Chinese chestnut</name>
    <dbReference type="NCBI Taxonomy" id="60419"/>
    <lineage>
        <taxon>Eukaryota</taxon>
        <taxon>Viridiplantae</taxon>
        <taxon>Streptophyta</taxon>
        <taxon>Embryophyta</taxon>
        <taxon>Tracheophyta</taxon>
        <taxon>Spermatophyta</taxon>
        <taxon>Magnoliopsida</taxon>
        <taxon>eudicotyledons</taxon>
        <taxon>Gunneridae</taxon>
        <taxon>Pentapetalae</taxon>
        <taxon>rosids</taxon>
        <taxon>fabids</taxon>
        <taxon>Fagales</taxon>
        <taxon>Fagaceae</taxon>
        <taxon>Castanea</taxon>
    </lineage>
</organism>
<feature type="domain" description="DJ-1/PfpI" evidence="2">
    <location>
        <begin position="2"/>
        <end position="162"/>
    </location>
</feature>
<keyword evidence="5" id="KW-1185">Reference proteome</keyword>
<dbReference type="InterPro" id="IPR047365">
    <property type="entry name" value="Tudor_AtPTM-like"/>
</dbReference>
<dbReference type="Gene3D" id="3.40.50.880">
    <property type="match status" value="1"/>
</dbReference>
<dbReference type="InterPro" id="IPR002818">
    <property type="entry name" value="DJ-1/PfpI"/>
</dbReference>
<evidence type="ECO:0000259" key="2">
    <source>
        <dbReference type="Pfam" id="PF01965"/>
    </source>
</evidence>
<evidence type="ECO:0000256" key="1">
    <source>
        <dbReference type="ARBA" id="ARBA00008542"/>
    </source>
</evidence>
<protein>
    <recommendedName>
        <fullName evidence="6">DJ-1/PfpI domain-containing protein</fullName>
    </recommendedName>
</protein>
<dbReference type="InterPro" id="IPR029062">
    <property type="entry name" value="Class_I_gatase-like"/>
</dbReference>
<sequence length="322" mass="35250">MPFKALQSLGCKVDAISPSKKEGESCVTAIYDGEGTSKVSSEKRSHNFVLTAKWNDICVDNYDYVVVPGGRSPELLVMNDKVVALVKEFEEKNKVIAGIGQGIWLLAAAGVLKDKTCASSYTMKAIVKVAGGESEEFTECVTHGKLVTAIGWSALPTFISQLSDILGFEDLNLKMSDSGEVMSKLVEDHSDSESSSDEVLSTFLKKNIKKKGKIGIQGTSTMFGKKRSDHIFIPTSGTMVKIEIKNGMAHMVSDNTWIGAIVTKVLDGVRYIGQVTSYEVETGWFKVVYEENSYEEVAEEEIPQMLAPHDLIRSYYNRAATG</sequence>
<comment type="similarity">
    <text evidence="1">Belongs to the peptidase C56 family.</text>
</comment>
<dbReference type="AlphaFoldDB" id="A0A8J4RDC2"/>
<dbReference type="Pfam" id="PF21743">
    <property type="entry name" value="PTM_DIR17_Tudor"/>
    <property type="match status" value="1"/>
</dbReference>
<dbReference type="OrthoDB" id="543156at2759"/>
<dbReference type="InterPro" id="IPR006286">
    <property type="entry name" value="C56_PfpI-like"/>
</dbReference>
<dbReference type="PANTHER" id="PTHR42733">
    <property type="entry name" value="DJ-1 PROTEIN"/>
    <property type="match status" value="1"/>
</dbReference>
<dbReference type="PANTHER" id="PTHR42733:SF9">
    <property type="entry name" value="DJ-1 PROTEIN HOMOLOG E"/>
    <property type="match status" value="1"/>
</dbReference>
<comment type="caution">
    <text evidence="4">The sequence shown here is derived from an EMBL/GenBank/DDBJ whole genome shotgun (WGS) entry which is preliminary data.</text>
</comment>
<accession>A0A8J4RDC2</accession>
<feature type="domain" description="PTM/DIR17-like Tudor" evidence="3">
    <location>
        <begin position="259"/>
        <end position="306"/>
    </location>
</feature>
<evidence type="ECO:0000259" key="3">
    <source>
        <dbReference type="Pfam" id="PF21743"/>
    </source>
</evidence>
<proteinExistence type="inferred from homology"/>
<evidence type="ECO:0000313" key="4">
    <source>
        <dbReference type="EMBL" id="KAF3961696.1"/>
    </source>
</evidence>
<name>A0A8J4RDC2_9ROSI</name>
<gene>
    <name evidence="4" type="ORF">CMV_013709</name>
</gene>
<evidence type="ECO:0000313" key="5">
    <source>
        <dbReference type="Proteomes" id="UP000737018"/>
    </source>
</evidence>
<dbReference type="Proteomes" id="UP000737018">
    <property type="component" value="Unassembled WGS sequence"/>
</dbReference>